<evidence type="ECO:0000313" key="1">
    <source>
        <dbReference type="WBParaSite" id="HPLM_0001594301-mRNA-1"/>
    </source>
</evidence>
<dbReference type="WBParaSite" id="HPLM_0001594301-mRNA-1">
    <property type="protein sequence ID" value="HPLM_0001594301-mRNA-1"/>
    <property type="gene ID" value="HPLM_0001594301"/>
</dbReference>
<accession>A0A0N4WW38</accession>
<name>A0A0N4WW38_HAEPC</name>
<proteinExistence type="predicted"/>
<organism evidence="1">
    <name type="scientific">Haemonchus placei</name>
    <name type="common">Barber's pole worm</name>
    <dbReference type="NCBI Taxonomy" id="6290"/>
    <lineage>
        <taxon>Eukaryota</taxon>
        <taxon>Metazoa</taxon>
        <taxon>Ecdysozoa</taxon>
        <taxon>Nematoda</taxon>
        <taxon>Chromadorea</taxon>
        <taxon>Rhabditida</taxon>
        <taxon>Rhabditina</taxon>
        <taxon>Rhabditomorpha</taxon>
        <taxon>Strongyloidea</taxon>
        <taxon>Trichostrongylidae</taxon>
        <taxon>Haemonchus</taxon>
    </lineage>
</organism>
<protein>
    <submittedName>
        <fullName evidence="1">RNA-directed RNA polymerase</fullName>
    </submittedName>
</protein>
<sequence length="154" mass="17202">LNTTVNGTETATLLAERGDNVTDQITNFRPKILESRTKVEPTGGAVDSCHKSSLRSRKKYFEFGESWIDDQGTAILRHPRVFNDRKRICVICGESSDEREMRSASATKVQNAILLACLSACGGLKENADARTIYENCHENRKFLCHPHYVLAVS</sequence>
<dbReference type="AlphaFoldDB" id="A0A0N4WW38"/>
<reference evidence="1" key="1">
    <citation type="submission" date="2017-02" db="UniProtKB">
        <authorList>
            <consortium name="WormBaseParasite"/>
        </authorList>
    </citation>
    <scope>IDENTIFICATION</scope>
</reference>